<dbReference type="PANTHER" id="PTHR43794:SF11">
    <property type="entry name" value="AMIDOHYDROLASE-RELATED DOMAIN-CONTAINING PROTEIN"/>
    <property type="match status" value="1"/>
</dbReference>
<dbReference type="Gene3D" id="3.20.20.140">
    <property type="entry name" value="Metal-dependent hydrolases"/>
    <property type="match status" value="1"/>
</dbReference>
<dbReference type="NCBIfam" id="NF006681">
    <property type="entry name" value="PRK09229.1-2"/>
    <property type="match status" value="1"/>
</dbReference>
<name>A0A5B8XYN6_9DELT</name>
<evidence type="ECO:0000313" key="4">
    <source>
        <dbReference type="Proteomes" id="UP000321595"/>
    </source>
</evidence>
<dbReference type="InterPro" id="IPR050287">
    <property type="entry name" value="MTA/SAH_deaminase"/>
</dbReference>
<keyword evidence="1 3" id="KW-0378">Hydrolase</keyword>
<dbReference type="GO" id="GO:0050416">
    <property type="term" value="F:formimidoylglutamate deiminase activity"/>
    <property type="evidence" value="ECO:0007669"/>
    <property type="project" value="UniProtKB-EC"/>
</dbReference>
<sequence length="397" mass="44087">MTSLLWTENSWVSGSPQGYPDGQIAWVPGFVNAHSHAFQHAMRARAEYATPGGDDFWTWRNAMYELALSLGPEELYQVSKDAFSEMRQAGIVHVGEFHYVHHAQDGSRYADPNELAHQVIRAAQDAGIGITLLLVAYHRAGFGRAAEPHQRRFIEPTLEGYLSRVEALLERYKGADGVNIGVAPHSIRAVPAEWLSGIRDFAVEHGIPLHIHANEQVREIEESKAEYGKPPVLVFDELGLFEAHTTLVHATHLSVEELDVLGRAKPVICACPTTERNLGDGFLPALELVKRDVPICIGSDSHTQVDFIEEMRIIEYHERLRYQRRNVLAQVYSERVGGPVETGDVLLPMSSKNGALSLGLDSVDWIGFDLEHPALKGWTEQTLSSHLVLCTSGLRPA</sequence>
<reference evidence="3 4" key="1">
    <citation type="submission" date="2019-08" db="EMBL/GenBank/DDBJ databases">
        <authorList>
            <person name="Liang Q."/>
        </authorList>
    </citation>
    <scope>NUCLEOTIDE SEQUENCE [LARGE SCALE GENOMIC DNA]</scope>
    <source>
        <strain evidence="3 4">V1718</strain>
    </source>
</reference>
<dbReference type="PANTHER" id="PTHR43794">
    <property type="entry name" value="AMINOHYDROLASE SSNA-RELATED"/>
    <property type="match status" value="1"/>
</dbReference>
<organism evidence="3 4">
    <name type="scientific">Microvenator marinus</name>
    <dbReference type="NCBI Taxonomy" id="2600177"/>
    <lineage>
        <taxon>Bacteria</taxon>
        <taxon>Deltaproteobacteria</taxon>
        <taxon>Bradymonadales</taxon>
        <taxon>Microvenatoraceae</taxon>
        <taxon>Microvenator</taxon>
    </lineage>
</organism>
<dbReference type="EC" id="3.5.3.13" evidence="3"/>
<dbReference type="InterPro" id="IPR006680">
    <property type="entry name" value="Amidohydro-rel"/>
</dbReference>
<dbReference type="SUPFAM" id="SSF51556">
    <property type="entry name" value="Metallo-dependent hydrolases"/>
    <property type="match status" value="1"/>
</dbReference>
<dbReference type="Gene3D" id="2.30.40.10">
    <property type="entry name" value="Urease, subunit C, domain 1"/>
    <property type="match status" value="1"/>
</dbReference>
<dbReference type="InterPro" id="IPR011059">
    <property type="entry name" value="Metal-dep_hydrolase_composite"/>
</dbReference>
<feature type="domain" description="Amidohydrolase-related" evidence="2">
    <location>
        <begin position="27"/>
        <end position="361"/>
    </location>
</feature>
<evidence type="ECO:0000256" key="1">
    <source>
        <dbReference type="ARBA" id="ARBA00022801"/>
    </source>
</evidence>
<dbReference type="InterPro" id="IPR032466">
    <property type="entry name" value="Metal_Hydrolase"/>
</dbReference>
<keyword evidence="4" id="KW-1185">Reference proteome</keyword>
<accession>A0A5B8XYN6</accession>
<dbReference type="KEGG" id="bbae:FRD01_15225"/>
<dbReference type="Proteomes" id="UP000321595">
    <property type="component" value="Chromosome"/>
</dbReference>
<dbReference type="Pfam" id="PF01979">
    <property type="entry name" value="Amidohydro_1"/>
    <property type="match status" value="1"/>
</dbReference>
<protein>
    <submittedName>
        <fullName evidence="3">Formimidoylglutamate deiminase</fullName>
        <ecNumber evidence="3">3.5.3.13</ecNumber>
    </submittedName>
</protein>
<dbReference type="AlphaFoldDB" id="A0A5B8XYN6"/>
<evidence type="ECO:0000313" key="3">
    <source>
        <dbReference type="EMBL" id="QED28559.1"/>
    </source>
</evidence>
<dbReference type="OrthoDB" id="9807210at2"/>
<gene>
    <name evidence="3" type="ORF">FRD01_15225</name>
</gene>
<evidence type="ECO:0000259" key="2">
    <source>
        <dbReference type="Pfam" id="PF01979"/>
    </source>
</evidence>
<dbReference type="EMBL" id="CP042467">
    <property type="protein sequence ID" value="QED28559.1"/>
    <property type="molecule type" value="Genomic_DNA"/>
</dbReference>
<dbReference type="RefSeq" id="WP_146961096.1">
    <property type="nucleotide sequence ID" value="NZ_CP042467.1"/>
</dbReference>
<proteinExistence type="predicted"/>